<dbReference type="RefSeq" id="WP_013513643.1">
    <property type="nucleotide sequence ID" value="NC_014844.1"/>
</dbReference>
<evidence type="ECO:0000256" key="1">
    <source>
        <dbReference type="SAM" id="Phobius"/>
    </source>
</evidence>
<dbReference type="EMBL" id="CP002431">
    <property type="protein sequence ID" value="ADU61711.1"/>
    <property type="molecule type" value="Genomic_DNA"/>
</dbReference>
<keyword evidence="1" id="KW-0472">Membrane</keyword>
<gene>
    <name evidence="2" type="ordered locus">Daes_0694</name>
</gene>
<dbReference type="AlphaFoldDB" id="E6VZJ7"/>
<feature type="transmembrane region" description="Helical" evidence="1">
    <location>
        <begin position="112"/>
        <end position="134"/>
    </location>
</feature>
<dbReference type="HOGENOM" id="CLU_418408_0_0_7"/>
<dbReference type="KEGG" id="das:Daes_0694"/>
<proteinExistence type="predicted"/>
<evidence type="ECO:0000313" key="3">
    <source>
        <dbReference type="Proteomes" id="UP000002191"/>
    </source>
</evidence>
<keyword evidence="1" id="KW-0812">Transmembrane</keyword>
<feature type="transmembrane region" description="Helical" evidence="1">
    <location>
        <begin position="6"/>
        <end position="28"/>
    </location>
</feature>
<keyword evidence="3" id="KW-1185">Reference proteome</keyword>
<organism evidence="2 3">
    <name type="scientific">Pseudodesulfovibrio aespoeensis (strain ATCC 700646 / DSM 10631 / Aspo-2)</name>
    <name type="common">Desulfovibrio aespoeensis</name>
    <dbReference type="NCBI Taxonomy" id="643562"/>
    <lineage>
        <taxon>Bacteria</taxon>
        <taxon>Pseudomonadati</taxon>
        <taxon>Thermodesulfobacteriota</taxon>
        <taxon>Desulfovibrionia</taxon>
        <taxon>Desulfovibrionales</taxon>
        <taxon>Desulfovibrionaceae</taxon>
    </lineage>
</organism>
<feature type="transmembrane region" description="Helical" evidence="1">
    <location>
        <begin position="397"/>
        <end position="418"/>
    </location>
</feature>
<accession>E6VZJ7</accession>
<reference evidence="2 3" key="2">
    <citation type="journal article" date="2014" name="Genome Announc.">
        <title>Complete Genome Sequence of the Subsurface, Mesophilic Sulfate-Reducing Bacterium Desulfovibrio aespoeensis Aspo-2.</title>
        <authorList>
            <person name="Pedersen K."/>
            <person name="Bengtsson A."/>
            <person name="Edlund J."/>
            <person name="Rabe L."/>
            <person name="Hazen T."/>
            <person name="Chakraborty R."/>
            <person name="Goodwin L."/>
            <person name="Shapiro N."/>
        </authorList>
    </citation>
    <scope>NUCLEOTIDE SEQUENCE [LARGE SCALE GENOMIC DNA]</scope>
    <source>
        <strain evidence="3">ATCC 700646 / DSM 10631 / Aspo-2</strain>
    </source>
</reference>
<feature type="transmembrane region" description="Helical" evidence="1">
    <location>
        <begin position="329"/>
        <end position="349"/>
    </location>
</feature>
<keyword evidence="1" id="KW-1133">Transmembrane helix</keyword>
<protein>
    <submittedName>
        <fullName evidence="2">Uncharacterized protein</fullName>
    </submittedName>
</protein>
<feature type="transmembrane region" description="Helical" evidence="1">
    <location>
        <begin position="355"/>
        <end position="376"/>
    </location>
</feature>
<name>E6VZJ7_PSEA9</name>
<sequence>MTNIKITTLTFSLCCVFFLAIRLFGVFYMMDQRAEPIEPDDAYINSVQPGLQFAPAREKQSEYLYSQVESASYEDKAVGAISVYLAIAYDYHPVHTFIYAQARKLGFEWRDIYWATTLFAQVFFGVCLAAFLVVTLGWQWGGVALAICAFLDCRGFIFWFPNAHTYVVALGLAQWAVLFTNNRRIQWTIPLLAAATVLFHPGGVIIVGMTCLLYVTAKRTPEKMTYWIPAAMSAIMAIGYLRHASQGYTHPNWDYLAELIENLKYMYSFFVQYDILYSTFKEHITTSYDALHAAHYAILALHFIGFILLSKVFIKAYRSRLFSRQQARMIQAMFIASMGAFGLSQVVLIPGVVGIIFVRVAPALVVFLITITLMTCRAIQHNNQPMHNNASALGKKWMVYFLAFLFIGYISQRGLLAIQVMKMETVESNIVYSDDVFSSFNKSLSKEDMVLFEDMGPLYYALANSIRSEKPVAGYLFDKDTIENNYPEINFTIIDSPYAKSNSGYTVAKKGDIHVPHGGRLELDFAAAAAPGTVFVRFVQGNKSVAISDGNGRTLSTQQNGQWLGVTPVGSKLILQARNQPFTIRAISLDTTHKARWPWNNGILFTWIDRFGKRLPFNFEFKSASPFTEGKGFEVWDDSSDFVILKRNNGRDEAS</sequence>
<dbReference type="Proteomes" id="UP000002191">
    <property type="component" value="Chromosome"/>
</dbReference>
<reference evidence="3" key="1">
    <citation type="submission" date="2010-12" db="EMBL/GenBank/DDBJ databases">
        <title>Complete sequence of Desulfovibrio aespoeensis Aspo-2.</title>
        <authorList>
            <consortium name="US DOE Joint Genome Institute"/>
            <person name="Lucas S."/>
            <person name="Copeland A."/>
            <person name="Lapidus A."/>
            <person name="Cheng J.-F."/>
            <person name="Goodwin L."/>
            <person name="Pitluck S."/>
            <person name="Chertkov O."/>
            <person name="Misra M."/>
            <person name="Detter J.C."/>
            <person name="Han C."/>
            <person name="Tapia R."/>
            <person name="Land M."/>
            <person name="Hauser L."/>
            <person name="Kyrpides N."/>
            <person name="Ivanova N."/>
            <person name="Ovchinnikova G."/>
            <person name="Pedersen K."/>
            <person name="Jagevall S."/>
            <person name="Hazen T."/>
            <person name="Woyke T."/>
        </authorList>
    </citation>
    <scope>NUCLEOTIDE SEQUENCE [LARGE SCALE GENOMIC DNA]</scope>
    <source>
        <strain evidence="3">ATCC 700646 / DSM 10631 / Aspo-2</strain>
    </source>
</reference>
<feature type="transmembrane region" description="Helical" evidence="1">
    <location>
        <begin position="224"/>
        <end position="241"/>
    </location>
</feature>
<feature type="transmembrane region" description="Helical" evidence="1">
    <location>
        <begin position="191"/>
        <end position="217"/>
    </location>
</feature>
<feature type="transmembrane region" description="Helical" evidence="1">
    <location>
        <begin position="296"/>
        <end position="317"/>
    </location>
</feature>
<evidence type="ECO:0000313" key="2">
    <source>
        <dbReference type="EMBL" id="ADU61711.1"/>
    </source>
</evidence>